<evidence type="ECO:0000313" key="19">
    <source>
        <dbReference type="Proteomes" id="UP001165121"/>
    </source>
</evidence>
<evidence type="ECO:0000313" key="18">
    <source>
        <dbReference type="EMBL" id="GMF27647.1"/>
    </source>
</evidence>
<dbReference type="PROSITE" id="PS51698">
    <property type="entry name" value="U_BOX"/>
    <property type="match status" value="1"/>
</dbReference>
<feature type="region of interest" description="Disordered" evidence="15">
    <location>
        <begin position="872"/>
        <end position="893"/>
    </location>
</feature>
<comment type="subcellular location">
    <subcellularLocation>
        <location evidence="3">Cytoplasm</location>
    </subcellularLocation>
    <subcellularLocation>
        <location evidence="2">Nucleus</location>
    </subcellularLocation>
</comment>
<feature type="region of interest" description="Disordered" evidence="15">
    <location>
        <begin position="1640"/>
        <end position="1662"/>
    </location>
</feature>
<keyword evidence="9" id="KW-0479">Metal-binding</keyword>
<evidence type="ECO:0000256" key="14">
    <source>
        <dbReference type="PROSITE-ProRule" id="PRU00228"/>
    </source>
</evidence>
<dbReference type="InterPro" id="IPR045132">
    <property type="entry name" value="UBE4"/>
</dbReference>
<dbReference type="GO" id="GO:0000151">
    <property type="term" value="C:ubiquitin ligase complex"/>
    <property type="evidence" value="ECO:0007669"/>
    <property type="project" value="InterPro"/>
</dbReference>
<dbReference type="InterPro" id="IPR043145">
    <property type="entry name" value="Znf_ZZ_sf"/>
</dbReference>
<dbReference type="InterPro" id="IPR000433">
    <property type="entry name" value="Znf_ZZ"/>
</dbReference>
<keyword evidence="7" id="KW-0963">Cytoplasm</keyword>
<sequence length="1662" mass="185637">MTRSARTTRADEANNGLGVEDVDAASVRGDVTQGRRPDNDSQDTGSSPAAACRWKDCKKVDKQCDGAVLRAYSKTGCDRVVHAACSSSMLEMFGATSAFKHIACSKRCYNALIKQTITPVMQTFADVPEDVWKDQAASLLAQALYLVFQALDRVTRAQEQDVDVGGETLLRALESVDAGVAAAAAELLQMWAPVSQKAVMHSADELATLMGVAVVNVLLQPRGVGTKHSFHEHALLPSLPLRAFLGAKQWRCSVCERVTQATGSEAARAACVYRCAACNFNLCRECFTRIPNVKESWRAKPLADLTRRTTDRFFGLVAPKLKHKTGAVVVRQIAQELRRRVLELCPHNFQAAAEFAQLFQSLLASDKSAALALVLSPSAPMSSSGRPAVAWFPLFMRTWTMSLSTLLGPFLRASTILDDTNELDTAVRAANHGSAVADCLRAQWTNGYSEFRKTLQRLIRTLLSNDQHPVVADATLCWLALTLMTADPRRRLNYDAHERLDGFLVNVTTMLLAYTLPLLEKAQHDPSCIDARYHQSVEPVRVYASKDFPEVPLHYSRSTQDTRANDAATGLEMSEIQLQDERCIAKYNAHRIQKDQGGHDSEVSSTLYYPRLSCHEGVVCDRCEFANIDTVRYKCAFCADMDLCSGCFEHFRSHQAATDSSSESESETIVHYHDHVFLRIESPIPVFALKHFQPLPVEWLTNSKQKDESSKTNACLDGNSDEAGLHCADCGDTLGSTGQPDDVFYKCANCVSVRFICATCLTREEHVSNGNPNEMHAPGHVYFVVTDPWRQQLQIPWSDVVRKLHFRRLLHPPALIPRFRFPRDTEMFYVTLKYLHFGPLATLSRWLSMMKEVQELQAFCACDEERFEVESRRQRRARRRQHSSQNRSLKPSVHYKASKARLEDIRVKCVKLELHLLESANIAEWLVFYARTCRWLLHTASAAPPDPLSGTVPQDPFAEPLSQFASMFSTFPEHFFFDLCDVVYLLGLEKLEYRDFVAELKGITQAGADISAVDEVEEIVEPLLIMLTQIVVAPKFTKNPHLRVEALRSLTTLLTFVSKGQQVQHRSGHHRMESLFKRYSLLSRYLIPGLLQFHSEMDRYNASNNGLAFASAVASGDHMLWGFLPTRVSVAMLLRYLWQLPSQRQSLLQMLTAPDAIETSGASLSAEPSNGSTQQLTGLVSGLWSDIVKLFDEAHNKITTLRQIHDLIEDSLDGSVVVLPFRRDMLDGYVAINAKQLRLTMRLLLEALELSSWFASIVSGEGSFRSRSLSSPAAALRHVLLQPLVVEQAARTLSFLVASLANAHEEKEWTFSLPLVEDGKLLLAHLIVLVVRYSGHSAMQTSESSGASFCSPSSFWKIVRSGGDIMEKRVGDLDTHVRWGLNALCTRIESENYLGSSFDDDDDIGEEFRMIAEEAEHELDEDEALALLEKQSASISSSTSDTTTVKQRLGKRFIATLAKDGRFDFRLFVGGCRFLRPRRKQNNSSSSDEEEETEAVEDGYLYLDDSWVQQFVRAMHEADEMIHVQEAMDACLGDIPDQYLDPLLSTLMTDPVRLPSGNIVDRAVIERHLLASSQQGGSSGRDPFTREPLTMAMLEPCDALRSEIQLYLRTKMRHFRKTAREDVLATWGLGWDVLFDSSSETEADSEDGAEGGTHATANSTSS</sequence>
<keyword evidence="19" id="KW-1185">Reference proteome</keyword>
<dbReference type="Pfam" id="PF10408">
    <property type="entry name" value="Ufd2P_core"/>
    <property type="match status" value="2"/>
</dbReference>
<evidence type="ECO:0000256" key="6">
    <source>
        <dbReference type="ARBA" id="ARBA00012483"/>
    </source>
</evidence>
<accession>A0A9W6U7T7</accession>
<comment type="caution">
    <text evidence="18">The sequence shown here is derived from an EMBL/GenBank/DDBJ whole genome shotgun (WGS) entry which is preliminary data.</text>
</comment>
<dbReference type="Proteomes" id="UP001165121">
    <property type="component" value="Unassembled WGS sequence"/>
</dbReference>
<dbReference type="GO" id="GO:0006511">
    <property type="term" value="P:ubiquitin-dependent protein catabolic process"/>
    <property type="evidence" value="ECO:0007669"/>
    <property type="project" value="InterPro"/>
</dbReference>
<dbReference type="EC" id="2.3.2.27" evidence="6"/>
<dbReference type="GO" id="GO:0036503">
    <property type="term" value="P:ERAD pathway"/>
    <property type="evidence" value="ECO:0007669"/>
    <property type="project" value="InterPro"/>
</dbReference>
<dbReference type="OrthoDB" id="661148at2759"/>
<dbReference type="SUPFAM" id="SSF57889">
    <property type="entry name" value="Cysteine-rich domain"/>
    <property type="match status" value="1"/>
</dbReference>
<evidence type="ECO:0000259" key="16">
    <source>
        <dbReference type="PROSITE" id="PS50135"/>
    </source>
</evidence>
<dbReference type="GO" id="GO:0034450">
    <property type="term" value="F:ubiquitin-ubiquitin ligase activity"/>
    <property type="evidence" value="ECO:0007669"/>
    <property type="project" value="InterPro"/>
</dbReference>
<name>A0A9W6U7T7_9STRA</name>
<keyword evidence="11" id="KW-0833">Ubl conjugation pathway</keyword>
<reference evidence="18" key="1">
    <citation type="submission" date="2023-04" db="EMBL/GenBank/DDBJ databases">
        <title>Phytophthora fragariaefolia NBRC 109709.</title>
        <authorList>
            <person name="Ichikawa N."/>
            <person name="Sato H."/>
            <person name="Tonouchi N."/>
        </authorList>
    </citation>
    <scope>NUCLEOTIDE SEQUENCE</scope>
    <source>
        <strain evidence="18">NBRC 109709</strain>
    </source>
</reference>
<evidence type="ECO:0000256" key="12">
    <source>
        <dbReference type="ARBA" id="ARBA00022833"/>
    </source>
</evidence>
<dbReference type="InterPro" id="IPR016024">
    <property type="entry name" value="ARM-type_fold"/>
</dbReference>
<evidence type="ECO:0000256" key="3">
    <source>
        <dbReference type="ARBA" id="ARBA00004496"/>
    </source>
</evidence>
<comment type="pathway">
    <text evidence="4">Protein modification; protein ubiquitination.</text>
</comment>
<proteinExistence type="inferred from homology"/>
<dbReference type="SUPFAM" id="SSF57850">
    <property type="entry name" value="RING/U-box"/>
    <property type="match status" value="2"/>
</dbReference>
<dbReference type="Gene3D" id="3.30.40.10">
    <property type="entry name" value="Zinc/RING finger domain, C3HC4 (zinc finger)"/>
    <property type="match status" value="1"/>
</dbReference>
<evidence type="ECO:0000256" key="1">
    <source>
        <dbReference type="ARBA" id="ARBA00000900"/>
    </source>
</evidence>
<feature type="region of interest" description="Disordered" evidence="15">
    <location>
        <begin position="1"/>
        <end position="49"/>
    </location>
</feature>
<dbReference type="Gene3D" id="3.30.60.90">
    <property type="match status" value="1"/>
</dbReference>
<evidence type="ECO:0000256" key="13">
    <source>
        <dbReference type="ARBA" id="ARBA00023242"/>
    </source>
</evidence>
<protein>
    <recommendedName>
        <fullName evidence="6">RING-type E3 ubiquitin transferase</fullName>
        <ecNumber evidence="6">2.3.2.27</ecNumber>
    </recommendedName>
</protein>
<evidence type="ECO:0000256" key="10">
    <source>
        <dbReference type="ARBA" id="ARBA00022771"/>
    </source>
</evidence>
<comment type="similarity">
    <text evidence="5">Belongs to the ubiquitin conjugation factor E4 family.</text>
</comment>
<feature type="compositionally biased region" description="Basic residues" evidence="15">
    <location>
        <begin position="873"/>
        <end position="882"/>
    </location>
</feature>
<dbReference type="PANTHER" id="PTHR13931:SF2">
    <property type="entry name" value="UBIQUITIN CONJUGATION FACTOR E4 B"/>
    <property type="match status" value="1"/>
</dbReference>
<feature type="domain" description="ZZ-type" evidence="16">
    <location>
        <begin position="615"/>
        <end position="685"/>
    </location>
</feature>
<dbReference type="SMART" id="SM00504">
    <property type="entry name" value="Ubox"/>
    <property type="match status" value="1"/>
</dbReference>
<keyword evidence="13" id="KW-0539">Nucleus</keyword>
<evidence type="ECO:0000259" key="17">
    <source>
        <dbReference type="PROSITE" id="PS51698"/>
    </source>
</evidence>
<dbReference type="InterPro" id="IPR013083">
    <property type="entry name" value="Znf_RING/FYVE/PHD"/>
</dbReference>
<dbReference type="Pfam" id="PF04564">
    <property type="entry name" value="U-box"/>
    <property type="match status" value="1"/>
</dbReference>
<dbReference type="InterPro" id="IPR003613">
    <property type="entry name" value="Ubox_domain"/>
</dbReference>
<dbReference type="PANTHER" id="PTHR13931">
    <property type="entry name" value="UBIQUITINATION FACTOR E4"/>
    <property type="match status" value="1"/>
</dbReference>
<evidence type="ECO:0000256" key="11">
    <source>
        <dbReference type="ARBA" id="ARBA00022786"/>
    </source>
</evidence>
<dbReference type="PROSITE" id="PS50135">
    <property type="entry name" value="ZF_ZZ_2"/>
    <property type="match status" value="1"/>
</dbReference>
<evidence type="ECO:0000256" key="7">
    <source>
        <dbReference type="ARBA" id="ARBA00022490"/>
    </source>
</evidence>
<feature type="compositionally biased region" description="Acidic residues" evidence="15">
    <location>
        <begin position="1640"/>
        <end position="1649"/>
    </location>
</feature>
<dbReference type="EMBL" id="BSXT01000442">
    <property type="protein sequence ID" value="GMF27647.1"/>
    <property type="molecule type" value="Genomic_DNA"/>
</dbReference>
<evidence type="ECO:0000256" key="4">
    <source>
        <dbReference type="ARBA" id="ARBA00004906"/>
    </source>
</evidence>
<evidence type="ECO:0000256" key="15">
    <source>
        <dbReference type="SAM" id="MobiDB-lite"/>
    </source>
</evidence>
<feature type="domain" description="U-box" evidence="17">
    <location>
        <begin position="1534"/>
        <end position="1614"/>
    </location>
</feature>
<keyword evidence="8" id="KW-0808">Transferase</keyword>
<keyword evidence="10 14" id="KW-0863">Zinc-finger</keyword>
<dbReference type="GO" id="GO:0000209">
    <property type="term" value="P:protein polyubiquitination"/>
    <property type="evidence" value="ECO:0007669"/>
    <property type="project" value="TreeGrafter"/>
</dbReference>
<evidence type="ECO:0000256" key="8">
    <source>
        <dbReference type="ARBA" id="ARBA00022679"/>
    </source>
</evidence>
<dbReference type="GO" id="GO:0005737">
    <property type="term" value="C:cytoplasm"/>
    <property type="evidence" value="ECO:0007669"/>
    <property type="project" value="UniProtKB-SubCell"/>
</dbReference>
<dbReference type="InterPro" id="IPR046349">
    <property type="entry name" value="C1-like_sf"/>
</dbReference>
<dbReference type="SUPFAM" id="SSF48371">
    <property type="entry name" value="ARM repeat"/>
    <property type="match status" value="1"/>
</dbReference>
<gene>
    <name evidence="18" type="ORF">Pfra01_000554100</name>
</gene>
<dbReference type="Pfam" id="PF00569">
    <property type="entry name" value="ZZ"/>
    <property type="match status" value="1"/>
</dbReference>
<dbReference type="SMART" id="SM00291">
    <property type="entry name" value="ZnF_ZZ"/>
    <property type="match status" value="1"/>
</dbReference>
<comment type="catalytic activity">
    <reaction evidence="1">
        <text>S-ubiquitinyl-[E2 ubiquitin-conjugating enzyme]-L-cysteine + [acceptor protein]-L-lysine = [E2 ubiquitin-conjugating enzyme]-L-cysteine + N(6)-ubiquitinyl-[acceptor protein]-L-lysine.</text>
        <dbReference type="EC" id="2.3.2.27"/>
    </reaction>
</comment>
<dbReference type="FunFam" id="3.30.40.10:FF:000518">
    <property type="entry name" value="Ubiquitin conjugation factor E4 A"/>
    <property type="match status" value="1"/>
</dbReference>
<evidence type="ECO:0000256" key="9">
    <source>
        <dbReference type="ARBA" id="ARBA00022723"/>
    </source>
</evidence>
<dbReference type="InterPro" id="IPR019474">
    <property type="entry name" value="Ub_conjug_fac_E4_core"/>
</dbReference>
<keyword evidence="12" id="KW-0862">Zinc</keyword>
<evidence type="ECO:0000256" key="5">
    <source>
        <dbReference type="ARBA" id="ARBA00007434"/>
    </source>
</evidence>
<dbReference type="GO" id="GO:0005634">
    <property type="term" value="C:nucleus"/>
    <property type="evidence" value="ECO:0007669"/>
    <property type="project" value="UniProtKB-SubCell"/>
</dbReference>
<dbReference type="GO" id="GO:0008270">
    <property type="term" value="F:zinc ion binding"/>
    <property type="evidence" value="ECO:0007669"/>
    <property type="project" value="UniProtKB-KW"/>
</dbReference>
<evidence type="ECO:0000256" key="2">
    <source>
        <dbReference type="ARBA" id="ARBA00004123"/>
    </source>
</evidence>
<organism evidence="18 19">
    <name type="scientific">Phytophthora fragariaefolia</name>
    <dbReference type="NCBI Taxonomy" id="1490495"/>
    <lineage>
        <taxon>Eukaryota</taxon>
        <taxon>Sar</taxon>
        <taxon>Stramenopiles</taxon>
        <taxon>Oomycota</taxon>
        <taxon>Peronosporomycetes</taxon>
        <taxon>Peronosporales</taxon>
        <taxon>Peronosporaceae</taxon>
        <taxon>Phytophthora</taxon>
    </lineage>
</organism>